<proteinExistence type="predicted"/>
<feature type="compositionally biased region" description="Basic residues" evidence="1">
    <location>
        <begin position="772"/>
        <end position="781"/>
    </location>
</feature>
<dbReference type="EMBL" id="KZ857480">
    <property type="protein sequence ID" value="RDX42642.1"/>
    <property type="molecule type" value="Genomic_DNA"/>
</dbReference>
<sequence>MPSALDEHLQHVKGLDPRAAEERNIRNVEESREWTVGPMPVPDFMRTFLGVGAPPRTLMPSSKNAFKSVPSKAASAAEIYSPLIAALNKKVKGKSRCPGFVFNNASANSPHPHSLGHMLPHICVYREENLETVKNGEPGSRTELGYAELFIEVIAGDPAYDFFTDPKSTATDGKPHSHDLASKFWDDQSALFANRSLGQHISYAIEILARQPRLCLYSVAIAGSRARLFRWDRAGCIVTESFDLRAQPDLLCEFVWRYSQAREDQRGHDTTVQPASHEEESLFLKCIRAHIRSQLQVEGAELDRAVTEHYEPNHVAVIHVLEQNAIAKADTIHRFLVSRPVISPMVLTGKGTKGFWAVDVSTHRVAFLKDTWRSRGEEGFILASMIEKGVRNVPSVLCHGDVPDEFPVQGERKVERSEIQVTVTEEFSDSSWTCKVKGKAYQFSKSVHYRVVLRDVGYSLRHSRGTEELLTATLDVLRAMSDARYKASRLHRDISLGNIILVAEPDRSVRRGYLIDWDASCGVDESGAALRRGRAGTWEFLPFRMIGSQSRERKQTLQDDMESLFYVVLYCAFLWLPHKLTPQQLGDSFSRLFGYVAPDDEDFLGGAGKVDNVIYRRHTENAGFGPSMQYWVNTMADLLDPQGLREGHTFDYPFEEDVELGAQKLPDDELPLLRASKMWTVKNVEGFWSHLLQTRTLEASDRTVHEHPRSTSIYYEGMPAILNHPSYGCGVRKRRREDDDDDSSSSRSLTPPPARRRRLGSPSPPPPPSCLRRSRRIRKQHERNQAKAS</sequence>
<organism evidence="3 4">
    <name type="scientific">Lentinus brumalis</name>
    <dbReference type="NCBI Taxonomy" id="2498619"/>
    <lineage>
        <taxon>Eukaryota</taxon>
        <taxon>Fungi</taxon>
        <taxon>Dikarya</taxon>
        <taxon>Basidiomycota</taxon>
        <taxon>Agaricomycotina</taxon>
        <taxon>Agaricomycetes</taxon>
        <taxon>Polyporales</taxon>
        <taxon>Polyporaceae</taxon>
        <taxon>Lentinus</taxon>
    </lineage>
</organism>
<evidence type="ECO:0000259" key="2">
    <source>
        <dbReference type="Pfam" id="PF17667"/>
    </source>
</evidence>
<dbReference type="PANTHER" id="PTHR38248">
    <property type="entry name" value="FUNK1 6"/>
    <property type="match status" value="1"/>
</dbReference>
<feature type="region of interest" description="Disordered" evidence="1">
    <location>
        <begin position="726"/>
        <end position="789"/>
    </location>
</feature>
<dbReference type="SUPFAM" id="SSF56112">
    <property type="entry name" value="Protein kinase-like (PK-like)"/>
    <property type="match status" value="1"/>
</dbReference>
<dbReference type="InterPro" id="IPR011009">
    <property type="entry name" value="Kinase-like_dom_sf"/>
</dbReference>
<evidence type="ECO:0000313" key="4">
    <source>
        <dbReference type="Proteomes" id="UP000256964"/>
    </source>
</evidence>
<dbReference type="Gene3D" id="1.10.510.10">
    <property type="entry name" value="Transferase(Phosphotransferase) domain 1"/>
    <property type="match status" value="1"/>
</dbReference>
<accession>A0A371CQS6</accession>
<evidence type="ECO:0000313" key="3">
    <source>
        <dbReference type="EMBL" id="RDX42642.1"/>
    </source>
</evidence>
<dbReference type="Pfam" id="PF17667">
    <property type="entry name" value="Pkinase_fungal"/>
    <property type="match status" value="1"/>
</dbReference>
<keyword evidence="4" id="KW-1185">Reference proteome</keyword>
<reference evidence="3 4" key="1">
    <citation type="journal article" date="2018" name="Biotechnol. Biofuels">
        <title>Integrative visual omics of the white-rot fungus Polyporus brumalis exposes the biotechnological potential of its oxidative enzymes for delignifying raw plant biomass.</title>
        <authorList>
            <person name="Miyauchi S."/>
            <person name="Rancon A."/>
            <person name="Drula E."/>
            <person name="Hage H."/>
            <person name="Chaduli D."/>
            <person name="Favel A."/>
            <person name="Grisel S."/>
            <person name="Henrissat B."/>
            <person name="Herpoel-Gimbert I."/>
            <person name="Ruiz-Duenas F.J."/>
            <person name="Chevret D."/>
            <person name="Hainaut M."/>
            <person name="Lin J."/>
            <person name="Wang M."/>
            <person name="Pangilinan J."/>
            <person name="Lipzen A."/>
            <person name="Lesage-Meessen L."/>
            <person name="Navarro D."/>
            <person name="Riley R."/>
            <person name="Grigoriev I.V."/>
            <person name="Zhou S."/>
            <person name="Raouche S."/>
            <person name="Rosso M.N."/>
        </authorList>
    </citation>
    <scope>NUCLEOTIDE SEQUENCE [LARGE SCALE GENOMIC DNA]</scope>
    <source>
        <strain evidence="3 4">BRFM 1820</strain>
    </source>
</reference>
<protein>
    <recommendedName>
        <fullName evidence="2">Fungal-type protein kinase domain-containing protein</fullName>
    </recommendedName>
</protein>
<dbReference type="OrthoDB" id="3265188at2759"/>
<gene>
    <name evidence="3" type="ORF">OH76DRAFT_1488523</name>
</gene>
<name>A0A371CQS6_9APHY</name>
<dbReference type="PANTHER" id="PTHR38248:SF2">
    <property type="entry name" value="FUNK1 11"/>
    <property type="match status" value="1"/>
</dbReference>
<evidence type="ECO:0000256" key="1">
    <source>
        <dbReference type="SAM" id="MobiDB-lite"/>
    </source>
</evidence>
<dbReference type="AlphaFoldDB" id="A0A371CQS6"/>
<feature type="domain" description="Fungal-type protein kinase" evidence="2">
    <location>
        <begin position="201"/>
        <end position="570"/>
    </location>
</feature>
<dbReference type="Proteomes" id="UP000256964">
    <property type="component" value="Unassembled WGS sequence"/>
</dbReference>
<dbReference type="InterPro" id="IPR040976">
    <property type="entry name" value="Pkinase_fungal"/>
</dbReference>